<protein>
    <recommendedName>
        <fullName evidence="3">Mga helix-turn-helix domain-containing protein</fullName>
    </recommendedName>
</protein>
<evidence type="ECO:0000313" key="4">
    <source>
        <dbReference type="EMBL" id="RBT70420.1"/>
    </source>
</evidence>
<dbReference type="Proteomes" id="UP000253498">
    <property type="component" value="Unassembled WGS sequence"/>
</dbReference>
<dbReference type="AlphaFoldDB" id="A0AB37IRJ6"/>
<keyword evidence="1" id="KW-0805">Transcription regulation</keyword>
<sequence>MNFSVMLERNIQVQLTILDNLYRSQVTCTLEELSKTAHCDKRSVLHQCDYLKVLSDDHITKSTKGFTFSGTISEYQLLLLKILEHSAIFQLLKDLCLQPRVDLVSFATEQKISIPSLRRHLTRINQLLTTYKLQLKTSKGFVYLKGSEPQVRYLIYLFLWQYYQGVVWPFPTVDFHETFAGIEYAFQLTKQKPNKLKMIEWCFIIAITFVRSAQGNKMNQRELPDFTEEIWDSFEEITHFLKRMSVKAKLDLLEVQFLFLWLQARPAFYLKDDHLERAMKFHLKKATAIKQFQNSFYSYIYANGFKSSQINLKKKLLNSTIFANGMSGLLFHRFSTIKYDLSVFVEENYPAFNREINQLASQFQKQQQELYWVQSCHLIEAFMIITSPTYFDKEIKIKYESDLPLSIELSYMSMLQEQLRVYLNVVFTNDLLFEPDLIIRTTDMPLKILTYEETIPCLVAPTDMSSEQIYLLSQKIKKLVNE</sequence>
<dbReference type="InterPro" id="IPR007737">
    <property type="entry name" value="Mga_HTH"/>
</dbReference>
<evidence type="ECO:0000259" key="3">
    <source>
        <dbReference type="Pfam" id="PF05043"/>
    </source>
</evidence>
<evidence type="ECO:0000256" key="1">
    <source>
        <dbReference type="ARBA" id="ARBA00023015"/>
    </source>
</evidence>
<dbReference type="InterPro" id="IPR036388">
    <property type="entry name" value="WH-like_DNA-bd_sf"/>
</dbReference>
<keyword evidence="2" id="KW-0804">Transcription</keyword>
<reference evidence="4 5" key="1">
    <citation type="submission" date="2015-06" db="EMBL/GenBank/DDBJ databases">
        <title>The Genome Sequence of Enterococcus hirae 88EA1.</title>
        <authorList>
            <consortium name="The Broad Institute Genomics Platform"/>
            <consortium name="The Broad Institute Genome Sequencing Center for Infectious Disease"/>
            <person name="Earl A.M."/>
            <person name="Van Tyne D."/>
            <person name="Lebreton F."/>
            <person name="Saavedra J.T."/>
            <person name="Gilmore M.S."/>
            <person name="Manson McGuire A."/>
            <person name="Clock S."/>
            <person name="Crupain M."/>
            <person name="Rangan U."/>
            <person name="Young S."/>
            <person name="Abouelleil A."/>
            <person name="Cao P."/>
            <person name="Chapman S.B."/>
            <person name="Griggs A."/>
            <person name="Priest M."/>
            <person name="Shea T."/>
            <person name="Wortman J."/>
            <person name="Nusbaum C."/>
            <person name="Birren B."/>
        </authorList>
    </citation>
    <scope>NUCLEOTIDE SEQUENCE [LARGE SCALE GENOMIC DNA]</scope>
    <source>
        <strain evidence="4 5">88EA1</strain>
    </source>
</reference>
<dbReference type="PANTHER" id="PTHR30185">
    <property type="entry name" value="CRYPTIC BETA-GLUCOSIDE BGL OPERON ANTITERMINATOR"/>
    <property type="match status" value="1"/>
</dbReference>
<name>A0AB37IRJ6_ENTHR</name>
<comment type="caution">
    <text evidence="4">The sequence shown here is derived from an EMBL/GenBank/DDBJ whole genome shotgun (WGS) entry which is preliminary data.</text>
</comment>
<gene>
    <name evidence="4" type="ORF">EB03_00271</name>
</gene>
<organism evidence="4 5">
    <name type="scientific">Enterococcus hirae</name>
    <dbReference type="NCBI Taxonomy" id="1354"/>
    <lineage>
        <taxon>Bacteria</taxon>
        <taxon>Bacillati</taxon>
        <taxon>Bacillota</taxon>
        <taxon>Bacilli</taxon>
        <taxon>Lactobacillales</taxon>
        <taxon>Enterococcaceae</taxon>
        <taxon>Enterococcus</taxon>
    </lineage>
</organism>
<dbReference type="EMBL" id="LESJ01000002">
    <property type="protein sequence ID" value="RBT70420.1"/>
    <property type="molecule type" value="Genomic_DNA"/>
</dbReference>
<dbReference type="Pfam" id="PF05043">
    <property type="entry name" value="Mga"/>
    <property type="match status" value="1"/>
</dbReference>
<dbReference type="PANTHER" id="PTHR30185:SF18">
    <property type="entry name" value="TRANSCRIPTIONAL REGULATOR MTLR"/>
    <property type="match status" value="1"/>
</dbReference>
<dbReference type="InterPro" id="IPR050661">
    <property type="entry name" value="BglG_antiterminators"/>
</dbReference>
<dbReference type="RefSeq" id="WP_096709479.1">
    <property type="nucleotide sequence ID" value="NZ_JBFCRC010000002.1"/>
</dbReference>
<evidence type="ECO:0000256" key="2">
    <source>
        <dbReference type="ARBA" id="ARBA00023163"/>
    </source>
</evidence>
<evidence type="ECO:0000313" key="5">
    <source>
        <dbReference type="Proteomes" id="UP000253498"/>
    </source>
</evidence>
<accession>A0AB37IRJ6</accession>
<proteinExistence type="predicted"/>
<dbReference type="Gene3D" id="1.10.10.10">
    <property type="entry name" value="Winged helix-like DNA-binding domain superfamily/Winged helix DNA-binding domain"/>
    <property type="match status" value="1"/>
</dbReference>
<feature type="domain" description="Mga helix-turn-helix" evidence="3">
    <location>
        <begin position="78"/>
        <end position="158"/>
    </location>
</feature>